<dbReference type="OrthoDB" id="8663148at2"/>
<evidence type="ECO:0000313" key="5">
    <source>
        <dbReference type="Proteomes" id="UP000185663"/>
    </source>
</evidence>
<organism evidence="4 5">
    <name type="scientific">Paraoerskovia marina</name>
    <dbReference type="NCBI Taxonomy" id="545619"/>
    <lineage>
        <taxon>Bacteria</taxon>
        <taxon>Bacillati</taxon>
        <taxon>Actinomycetota</taxon>
        <taxon>Actinomycetes</taxon>
        <taxon>Micrococcales</taxon>
        <taxon>Cellulomonadaceae</taxon>
        <taxon>Paraoerskovia</taxon>
    </lineage>
</organism>
<dbReference type="RefSeq" id="WP_083371607.1">
    <property type="nucleotide sequence ID" value="NZ_LT629776.1"/>
</dbReference>
<dbReference type="EMBL" id="LT629776">
    <property type="protein sequence ID" value="SDS05888.1"/>
    <property type="molecule type" value="Genomic_DNA"/>
</dbReference>
<evidence type="ECO:0000313" key="4">
    <source>
        <dbReference type="EMBL" id="SDS05888.1"/>
    </source>
</evidence>
<keyword evidence="3" id="KW-0732">Signal</keyword>
<dbReference type="InterPro" id="IPR006059">
    <property type="entry name" value="SBP"/>
</dbReference>
<accession>A0A1H1P3Q8</accession>
<proteinExistence type="inferred from homology"/>
<name>A0A1H1P3Q8_9CELL</name>
<dbReference type="AlphaFoldDB" id="A0A1H1P3Q8"/>
<dbReference type="PROSITE" id="PS51257">
    <property type="entry name" value="PROKAR_LIPOPROTEIN"/>
    <property type="match status" value="1"/>
</dbReference>
<evidence type="ECO:0000256" key="1">
    <source>
        <dbReference type="ARBA" id="ARBA00008520"/>
    </source>
</evidence>
<dbReference type="PANTHER" id="PTHR43649:SF29">
    <property type="entry name" value="OSMOPROTECTIVE COMPOUNDS-BINDING PROTEIN GGTB"/>
    <property type="match status" value="1"/>
</dbReference>
<dbReference type="PANTHER" id="PTHR43649">
    <property type="entry name" value="ARABINOSE-BINDING PROTEIN-RELATED"/>
    <property type="match status" value="1"/>
</dbReference>
<evidence type="ECO:0000256" key="2">
    <source>
        <dbReference type="ARBA" id="ARBA00022448"/>
    </source>
</evidence>
<dbReference type="eggNOG" id="COG1653">
    <property type="taxonomic scope" value="Bacteria"/>
</dbReference>
<dbReference type="STRING" id="545619.SAMN04489860_0698"/>
<dbReference type="InterPro" id="IPR050490">
    <property type="entry name" value="Bact_solute-bd_prot1"/>
</dbReference>
<dbReference type="Pfam" id="PF13416">
    <property type="entry name" value="SBP_bac_8"/>
    <property type="match status" value="1"/>
</dbReference>
<sequence>MTRTTTARGKRGLTVLAAGGAGLALVLAGCSSSDDSSDDTADVMADVDCADYEVYGDLEGTTVSVYSSIVDLEAEQQEQSYDPFEECTGATVEYEGSKEFEAQLPVRIQSGSAPDIAFVPQPGFLRTLVADYPDALTPVGDQASQNVDEFYSESWRDYGTVDGELYGTPLGANVKSFVWYSPSMFADAGYEVPETWEDMIALSDQIVEDTADDPDTKPWCAGIGSGDATGWPATDWLEDVMLRTAGPDVYDQWVSHEIPFNDPQVQDALAQVGTVLKNEEYVNGGLGDVTSIATTEFTEAGYPIIDQLCYMHRQASFYQANWSTLDPDLQVAEDGDIWAFYLPAPSDAEKKPLLGGGEFVVSFDDRPEVQAFQAYLASPEWSNNKATATPQGWISANNGLDTSLLQSPIDQLSVELLTDEEYEFRFDGSDMMPGQVGAGSFWTEMTEWIASDKSDEDVLDAIEASWPSS</sequence>
<reference evidence="5" key="1">
    <citation type="submission" date="2016-10" db="EMBL/GenBank/DDBJ databases">
        <authorList>
            <person name="Varghese N."/>
            <person name="Submissions S."/>
        </authorList>
    </citation>
    <scope>NUCLEOTIDE SEQUENCE [LARGE SCALE GENOMIC DNA]</scope>
    <source>
        <strain evidence="5">DSM 22126</strain>
    </source>
</reference>
<keyword evidence="5" id="KW-1185">Reference proteome</keyword>
<gene>
    <name evidence="4" type="ORF">SAMN04489860_0698</name>
</gene>
<protein>
    <submittedName>
        <fullName evidence="4">Carbohydrate ABC transporter substrate-binding protein, CUT1 family</fullName>
    </submittedName>
</protein>
<dbReference type="Proteomes" id="UP000185663">
    <property type="component" value="Chromosome I"/>
</dbReference>
<dbReference type="SUPFAM" id="SSF53850">
    <property type="entry name" value="Periplasmic binding protein-like II"/>
    <property type="match status" value="1"/>
</dbReference>
<feature type="signal peptide" evidence="3">
    <location>
        <begin position="1"/>
        <end position="28"/>
    </location>
</feature>
<feature type="chain" id="PRO_5038698138" evidence="3">
    <location>
        <begin position="29"/>
        <end position="469"/>
    </location>
</feature>
<dbReference type="Gene3D" id="3.40.190.10">
    <property type="entry name" value="Periplasmic binding protein-like II"/>
    <property type="match status" value="2"/>
</dbReference>
<keyword evidence="2" id="KW-0813">Transport</keyword>
<comment type="similarity">
    <text evidence="1">Belongs to the bacterial solute-binding protein 1 family.</text>
</comment>
<evidence type="ECO:0000256" key="3">
    <source>
        <dbReference type="SAM" id="SignalP"/>
    </source>
</evidence>